<keyword evidence="2" id="KW-0503">Monooxygenase</keyword>
<dbReference type="AlphaFoldDB" id="A0A1G4SUX2"/>
<evidence type="ECO:0000259" key="1">
    <source>
        <dbReference type="PROSITE" id="PS51725"/>
    </source>
</evidence>
<dbReference type="GO" id="GO:0004497">
    <property type="term" value="F:monooxygenase activity"/>
    <property type="evidence" value="ECO:0007669"/>
    <property type="project" value="UniProtKB-KW"/>
</dbReference>
<gene>
    <name evidence="2" type="ORF">SAMN02927928_2987</name>
</gene>
<dbReference type="InterPro" id="IPR007138">
    <property type="entry name" value="ABM_dom"/>
</dbReference>
<dbReference type="EMBL" id="FMTS01000005">
    <property type="protein sequence ID" value="SCW72821.1"/>
    <property type="molecule type" value="Genomic_DNA"/>
</dbReference>
<proteinExistence type="predicted"/>
<dbReference type="InterPro" id="IPR011008">
    <property type="entry name" value="Dimeric_a/b-barrel"/>
</dbReference>
<dbReference type="Proteomes" id="UP000199150">
    <property type="component" value="Unassembled WGS sequence"/>
</dbReference>
<dbReference type="OrthoDB" id="9798157at2"/>
<reference evidence="3" key="1">
    <citation type="submission" date="2016-10" db="EMBL/GenBank/DDBJ databases">
        <authorList>
            <person name="Varghese N."/>
            <person name="Submissions S."/>
        </authorList>
    </citation>
    <scope>NUCLEOTIDE SEQUENCE [LARGE SCALE GENOMIC DNA]</scope>
    <source>
        <strain evidence="3">CGMCC 1.3431</strain>
    </source>
</reference>
<dbReference type="STRING" id="260084.SAMN02927928_2987"/>
<evidence type="ECO:0000313" key="3">
    <source>
        <dbReference type="Proteomes" id="UP000199150"/>
    </source>
</evidence>
<accession>A0A1G4SUX2</accession>
<organism evidence="2 3">
    <name type="scientific">Asticcacaulis taihuensis</name>
    <dbReference type="NCBI Taxonomy" id="260084"/>
    <lineage>
        <taxon>Bacteria</taxon>
        <taxon>Pseudomonadati</taxon>
        <taxon>Pseudomonadota</taxon>
        <taxon>Alphaproteobacteria</taxon>
        <taxon>Caulobacterales</taxon>
        <taxon>Caulobacteraceae</taxon>
        <taxon>Asticcacaulis</taxon>
    </lineage>
</organism>
<keyword evidence="2" id="KW-0560">Oxidoreductase</keyword>
<keyword evidence="3" id="KW-1185">Reference proteome</keyword>
<dbReference type="PROSITE" id="PS51725">
    <property type="entry name" value="ABM"/>
    <property type="match status" value="1"/>
</dbReference>
<protein>
    <submittedName>
        <fullName evidence="2">Heme-degrading monooxygenase HmoA</fullName>
    </submittedName>
</protein>
<dbReference type="Pfam" id="PF03992">
    <property type="entry name" value="ABM"/>
    <property type="match status" value="1"/>
</dbReference>
<dbReference type="SUPFAM" id="SSF54909">
    <property type="entry name" value="Dimeric alpha+beta barrel"/>
    <property type="match status" value="1"/>
</dbReference>
<evidence type="ECO:0000313" key="2">
    <source>
        <dbReference type="EMBL" id="SCW72821.1"/>
    </source>
</evidence>
<dbReference type="RefSeq" id="WP_090649751.1">
    <property type="nucleotide sequence ID" value="NZ_CBCRYE010000003.1"/>
</dbReference>
<feature type="domain" description="ABM" evidence="1">
    <location>
        <begin position="2"/>
        <end position="91"/>
    </location>
</feature>
<dbReference type="Gene3D" id="3.30.70.100">
    <property type="match status" value="1"/>
</dbReference>
<sequence>MITEIATLTIDPARAADFEAAVAAAAPHFKSAEGCHGMSLEKVIETPGLYNLRVLWETVDHHMVTFRSSDNFQQWRALAGPFFTDAPKVVHGETVGQYF</sequence>
<name>A0A1G4SUX2_9CAUL</name>